<evidence type="ECO:0000256" key="1">
    <source>
        <dbReference type="ARBA" id="ARBA00022801"/>
    </source>
</evidence>
<keyword evidence="1 3" id="KW-0378">Hydrolase</keyword>
<evidence type="ECO:0000259" key="2">
    <source>
        <dbReference type="Pfam" id="PF20434"/>
    </source>
</evidence>
<gene>
    <name evidence="3" type="ORF">M0638_13075</name>
</gene>
<proteinExistence type="predicted"/>
<sequence>MDRATLDREYSPSSRVTALAPLLAEYAERSRAAHASLPGWRVLRHGTGPREAIDFLPAPDSGPGADPGAPLHLYIHGGYWTELGREDSAFAAPGLRAQGAAFAALGYDLAPGVSLDEIVRQCRSALAFLHREAAALGVDARRIFVSGSSAGGHLAAMLAAAGWQAAAGLPADAVRGAVLLSGVFDLAPIRHCYVDGWLGLDEAAVARLSPVRHPPRPGMPVVVAVGENETAEFHRQSAEYAAACVAAGADCRHAVIAGRNHFDIVFDLGDPATPLGAMVAAQMATGAGAGRTAGRGGRPGA</sequence>
<dbReference type="EMBL" id="JALPRX010000054">
    <property type="protein sequence ID" value="MCK8785318.1"/>
    <property type="molecule type" value="Genomic_DNA"/>
</dbReference>
<dbReference type="Gene3D" id="3.40.50.1820">
    <property type="entry name" value="alpha/beta hydrolase"/>
    <property type="match status" value="1"/>
</dbReference>
<dbReference type="Pfam" id="PF20434">
    <property type="entry name" value="BD-FAE"/>
    <property type="match status" value="1"/>
</dbReference>
<dbReference type="InterPro" id="IPR049492">
    <property type="entry name" value="BD-FAE-like_dom"/>
</dbReference>
<dbReference type="RefSeq" id="WP_248667439.1">
    <property type="nucleotide sequence ID" value="NZ_JALPRX010000054.1"/>
</dbReference>
<evidence type="ECO:0000313" key="3">
    <source>
        <dbReference type="EMBL" id="MCK8785318.1"/>
    </source>
</evidence>
<reference evidence="3" key="1">
    <citation type="submission" date="2022-04" db="EMBL/GenBank/DDBJ databases">
        <title>Roseomonas acroporae sp. nov., isolated from coral Acropora digitifera.</title>
        <authorList>
            <person name="Sun H."/>
        </authorList>
    </citation>
    <scope>NUCLEOTIDE SEQUENCE</scope>
    <source>
        <strain evidence="3">NAR14</strain>
    </source>
</reference>
<protein>
    <submittedName>
        <fullName evidence="3">Alpha/beta hydrolase</fullName>
    </submittedName>
</protein>
<evidence type="ECO:0000313" key="4">
    <source>
        <dbReference type="Proteomes" id="UP001139516"/>
    </source>
</evidence>
<dbReference type="Proteomes" id="UP001139516">
    <property type="component" value="Unassembled WGS sequence"/>
</dbReference>
<dbReference type="InterPro" id="IPR050300">
    <property type="entry name" value="GDXG_lipolytic_enzyme"/>
</dbReference>
<dbReference type="PANTHER" id="PTHR48081">
    <property type="entry name" value="AB HYDROLASE SUPERFAMILY PROTEIN C4A8.06C"/>
    <property type="match status" value="1"/>
</dbReference>
<dbReference type="AlphaFoldDB" id="A0A9X1Y8Z7"/>
<dbReference type="SUPFAM" id="SSF53474">
    <property type="entry name" value="alpha/beta-Hydrolases"/>
    <property type="match status" value="1"/>
</dbReference>
<feature type="domain" description="BD-FAE-like" evidence="2">
    <location>
        <begin position="69"/>
        <end position="162"/>
    </location>
</feature>
<dbReference type="PANTHER" id="PTHR48081:SF33">
    <property type="entry name" value="KYNURENINE FORMAMIDASE"/>
    <property type="match status" value="1"/>
</dbReference>
<accession>A0A9X1Y8Z7</accession>
<comment type="caution">
    <text evidence="3">The sequence shown here is derived from an EMBL/GenBank/DDBJ whole genome shotgun (WGS) entry which is preliminary data.</text>
</comment>
<organism evidence="3 4">
    <name type="scientific">Roseomonas acroporae</name>
    <dbReference type="NCBI Taxonomy" id="2937791"/>
    <lineage>
        <taxon>Bacteria</taxon>
        <taxon>Pseudomonadati</taxon>
        <taxon>Pseudomonadota</taxon>
        <taxon>Alphaproteobacteria</taxon>
        <taxon>Acetobacterales</taxon>
        <taxon>Roseomonadaceae</taxon>
        <taxon>Roseomonas</taxon>
    </lineage>
</organism>
<keyword evidence="4" id="KW-1185">Reference proteome</keyword>
<dbReference type="GO" id="GO:0016787">
    <property type="term" value="F:hydrolase activity"/>
    <property type="evidence" value="ECO:0007669"/>
    <property type="project" value="UniProtKB-KW"/>
</dbReference>
<dbReference type="InterPro" id="IPR029058">
    <property type="entry name" value="AB_hydrolase_fold"/>
</dbReference>
<name>A0A9X1Y8Z7_9PROT</name>